<evidence type="ECO:0000313" key="2">
    <source>
        <dbReference type="EMBL" id="KAJ7358885.1"/>
    </source>
</evidence>
<protein>
    <submittedName>
        <fullName evidence="2">Adenylate cyclase type 10</fullName>
        <ecNumber evidence="2">4.6.1.1</ecNumber>
    </submittedName>
</protein>
<dbReference type="EMBL" id="MU827314">
    <property type="protein sequence ID" value="KAJ7358885.1"/>
    <property type="molecule type" value="Genomic_DNA"/>
</dbReference>
<comment type="caution">
    <text evidence="2">The sequence shown here is derived from an EMBL/GenBank/DDBJ whole genome shotgun (WGS) entry which is preliminary data.</text>
</comment>
<dbReference type="GO" id="GO:0004016">
    <property type="term" value="F:adenylate cyclase activity"/>
    <property type="evidence" value="ECO:0007669"/>
    <property type="project" value="UniProtKB-EC"/>
</dbReference>
<gene>
    <name evidence="2" type="primary">ADCY10_5</name>
    <name evidence="2" type="ORF">OS493_020723</name>
</gene>
<dbReference type="EC" id="4.6.1.1" evidence="2"/>
<accession>A0A9W9YQY8</accession>
<reference evidence="2" key="1">
    <citation type="submission" date="2023-01" db="EMBL/GenBank/DDBJ databases">
        <title>Genome assembly of the deep-sea coral Lophelia pertusa.</title>
        <authorList>
            <person name="Herrera S."/>
            <person name="Cordes E."/>
        </authorList>
    </citation>
    <scope>NUCLEOTIDE SEQUENCE</scope>
    <source>
        <strain evidence="2">USNM1676648</strain>
        <tissue evidence="2">Polyp</tissue>
    </source>
</reference>
<keyword evidence="3" id="KW-1185">Reference proteome</keyword>
<keyword evidence="2" id="KW-0456">Lyase</keyword>
<sequence>MSVHGFVKIVEFWLLKLHDDGKNKQNEHEVHKALKRLKDALHHHPLFDARRLHLLAYHNLLRGKKDKCKAKLRKCCSRSKRMGLWLEVEWANKNMKEWFNDEKESEESEKGYQGTSMFTLPKPTRD</sequence>
<evidence type="ECO:0000256" key="1">
    <source>
        <dbReference type="SAM" id="MobiDB-lite"/>
    </source>
</evidence>
<dbReference type="AlphaFoldDB" id="A0A9W9YQY8"/>
<dbReference type="Proteomes" id="UP001163046">
    <property type="component" value="Unassembled WGS sequence"/>
</dbReference>
<name>A0A9W9YQY8_9CNID</name>
<proteinExistence type="predicted"/>
<dbReference type="OrthoDB" id="194468at2759"/>
<organism evidence="2 3">
    <name type="scientific">Desmophyllum pertusum</name>
    <dbReference type="NCBI Taxonomy" id="174260"/>
    <lineage>
        <taxon>Eukaryota</taxon>
        <taxon>Metazoa</taxon>
        <taxon>Cnidaria</taxon>
        <taxon>Anthozoa</taxon>
        <taxon>Hexacorallia</taxon>
        <taxon>Scleractinia</taxon>
        <taxon>Caryophylliina</taxon>
        <taxon>Caryophylliidae</taxon>
        <taxon>Desmophyllum</taxon>
    </lineage>
</organism>
<evidence type="ECO:0000313" key="3">
    <source>
        <dbReference type="Proteomes" id="UP001163046"/>
    </source>
</evidence>
<feature type="region of interest" description="Disordered" evidence="1">
    <location>
        <begin position="101"/>
        <end position="126"/>
    </location>
</feature>